<evidence type="ECO:0000259" key="3">
    <source>
        <dbReference type="Pfam" id="PF24410"/>
    </source>
</evidence>
<sequence length="1645" mass="180123">MDDAPARRALLIGVPAAPDALGEFEPLDEPVAADLRAMQTSLEESGYEVAVLAGPGRGAMATGVFEAARSVPEGGTLLLYFTGHGVRIGGKDYLVPADARAPQDGRWQPPYLDTLLSADIGQYLQESRAGTVLWLVDACRNPSGGLEDAFGSGILTGPAGSRFAVMVGCSPGQRCGYAAEGSFFTRGLAGALGSLSAPQTVQKVYEAARARTERAARRHGLDQRVWIRYGTDREEETRAAVVCNGRRLLEEWRDAVRDERLWKLAGAEECIPRLQEALLVLVESCAVVAHRAQQRLPDPWADEDFPVRLLRRGLLPLLSHAPGLSAVEVTALIAAPFLREAAWAWRLAQAAEAGPLTPGRTEGAGEQRRHLEQLRDHYAHVARKQAACRGRGRTEDEHALALWLVHRWIAERFETDEEPVPGSLCEEFAASVLDAGDGDPARVEELSATLAALAAGIGVDVPLDEGQDCPAGAVRLGECRQPLRVRPLTALLRLAAALAADVRTFPDIIADHLAVTDPVLPEDVVKVARHGLDWTQDTDGLHLDVLCPHQAVHAALAEIAERADRLAALTRGLAAGLPSDEAALLAVVPARVTARGLRPRGANGRKAYEVPLLRFHLAQTEVRELLMGRQLYGDPGLALRELYQNAMDACRYRAMRWDYLRCRGREPARWSGRITLVEGSDERGRYVECRDNGVGMGLEQLKNTFTRAGSRFEQSRAFRREQASWLRRDPSLRLYPNSRFGIGVLSYFMLADEMTIVTRQVGPTGAVAAEALRVDIPSSGSLFRVQRHDDDAGDGVPEGGTRVRLYLRDEEELEGLSCVAKARELIGVCDFRFEARDECGAREVWEQGVLRGRRASCEAVPGVLWWVDGEGAILCDGVATDRKPYGYVLNLTGVHAGTLSVDRNRLLDFDETWAGEKLREGAGALADWPGLTMEWLWGLESKSLPVAAVVWGELRGKGLRIPREAGSRGAAVALDTVGWFRGDAGLLQRRRHQSELLDAWRLTAWGAQSRSVKKEAFPAELTGYSVPEPGFAAVVQGNDRGTGWERAVGLAAKAPLPVREVVRALRRMRIAHRKLTPPPHGSEGDRGRVPDNLDLEIIRTLQNSARRRLSGEVRGFEYQDLEGLVLISDQFGVTLGHIAAKCRDLAYAWRGPEIRVPEQYVHYVCTYEDVDLLFDFPGGGKLAPRPVRGPWQARQVADLRNLSLESVLERMAAFSWLGWPELSAAEAERWRDVDAQVVALLGRYGRTPQGGRPEVGWKAALALAADRRISLGAAEAEVKRWADHLGVTYQRLVPGGTLNAEAIPSSEVAGRYGEILTAEGEVRLSAVMSLKATARALDGMSADLRQLGVRLPDNLALLPAWEQLPVRTRVAFCGEDPLHLDIWGGIALRCPAPVLTLAVLLSACAHLHEPLGDVWKLACEEARRFGIGTPDMPADFLEYRVSKDELVLLNTWRNKKAGTPQWTPLTPHRLASYAHGLATDAASAYDRLVPLRALGALVPELGADELDVLRACSPDERDLLALGDEFKVSGPDAPYGPLDLVSIAGRLGESISRTWQRIEPYLPLTLPPEVPDIPDVLPLWQDLAVLSLHLDGELPAVGGRIDPDRVRLVAHEIEESEEWVVGRLRLYARMFTLDLTGLSDAEQHD</sequence>
<evidence type="ECO:0000313" key="5">
    <source>
        <dbReference type="Proteomes" id="UP000659223"/>
    </source>
</evidence>
<dbReference type="SUPFAM" id="SSF52129">
    <property type="entry name" value="Caspase-like"/>
    <property type="match status" value="1"/>
</dbReference>
<dbReference type="PANTHER" id="PTHR22576">
    <property type="entry name" value="MUCOSA ASSOCIATED LYMPHOID TISSUE LYMPHOMA TRANSLOCATION PROTEIN 1/PARACASPASE"/>
    <property type="match status" value="1"/>
</dbReference>
<evidence type="ECO:0008006" key="6">
    <source>
        <dbReference type="Google" id="ProtNLM"/>
    </source>
</evidence>
<dbReference type="InterPro" id="IPR036890">
    <property type="entry name" value="HATPase_C_sf"/>
</dbReference>
<reference evidence="5" key="1">
    <citation type="journal article" date="2019" name="Int. J. Syst. Evol. Microbiol.">
        <title>The Global Catalogue of Microorganisms (GCM) 10K type strain sequencing project: providing services to taxonomists for standard genome sequencing and annotation.</title>
        <authorList>
            <consortium name="The Broad Institute Genomics Platform"/>
            <consortium name="The Broad Institute Genome Sequencing Center for Infectious Disease"/>
            <person name="Wu L."/>
            <person name="Ma J."/>
        </authorList>
    </citation>
    <scope>NUCLEOTIDE SEQUENCE [LARGE SCALE GENOMIC DNA]</scope>
    <source>
        <strain evidence="5">JCM 4586</strain>
    </source>
</reference>
<protein>
    <recommendedName>
        <fullName evidence="6">Caspase family protein</fullName>
    </recommendedName>
</protein>
<comment type="caution">
    <text evidence="4">The sequence shown here is derived from an EMBL/GenBank/DDBJ whole genome shotgun (WGS) entry which is preliminary data.</text>
</comment>
<evidence type="ECO:0000313" key="4">
    <source>
        <dbReference type="EMBL" id="GGX65359.1"/>
    </source>
</evidence>
<dbReference type="Proteomes" id="UP000659223">
    <property type="component" value="Unassembled WGS sequence"/>
</dbReference>
<feature type="domain" description="iHD-CE" evidence="2">
    <location>
        <begin position="252"/>
        <end position="599"/>
    </location>
</feature>
<dbReference type="RefSeq" id="WP_190020111.1">
    <property type="nucleotide sequence ID" value="NZ_BMUT01000001.1"/>
</dbReference>
<evidence type="ECO:0000259" key="1">
    <source>
        <dbReference type="Pfam" id="PF00656"/>
    </source>
</evidence>
<dbReference type="PANTHER" id="PTHR22576:SF37">
    <property type="entry name" value="MUCOSA-ASSOCIATED LYMPHOID TISSUE LYMPHOMA TRANSLOCATION PROTEIN 1"/>
    <property type="match status" value="1"/>
</dbReference>
<feature type="domain" description="Peptidase C14 caspase" evidence="1">
    <location>
        <begin position="7"/>
        <end position="213"/>
    </location>
</feature>
<keyword evidence="5" id="KW-1185">Reference proteome</keyword>
<dbReference type="PRINTS" id="PR00775">
    <property type="entry name" value="HEATSHOCK90"/>
</dbReference>
<dbReference type="SUPFAM" id="SSF55874">
    <property type="entry name" value="ATPase domain of HSP90 chaperone/DNA topoisomerase II/histidine kinase"/>
    <property type="match status" value="1"/>
</dbReference>
<name>A0ABQ2Y4V2_9ACTN</name>
<gene>
    <name evidence="4" type="ORF">GCM10010324_07960</name>
</gene>
<dbReference type="Pfam" id="PF24410">
    <property type="entry name" value="wHTH-HSP90_Na-assoc"/>
    <property type="match status" value="1"/>
</dbReference>
<dbReference type="InterPro" id="IPR011600">
    <property type="entry name" value="Pept_C14_caspase"/>
</dbReference>
<dbReference type="Pfam" id="PF00656">
    <property type="entry name" value="Peptidase_C14"/>
    <property type="match status" value="1"/>
</dbReference>
<dbReference type="InterPro" id="IPR056507">
    <property type="entry name" value="wHTH-HSP90_Na-assoc"/>
</dbReference>
<dbReference type="Pfam" id="PF24401">
    <property type="entry name" value="iHD-CE"/>
    <property type="match status" value="1"/>
</dbReference>
<dbReference type="InterPro" id="IPR029030">
    <property type="entry name" value="Caspase-like_dom_sf"/>
</dbReference>
<dbReference type="Gene3D" id="3.40.50.1460">
    <property type="match status" value="1"/>
</dbReference>
<accession>A0ABQ2Y4V2</accession>
<organism evidence="4 5">
    <name type="scientific">Streptomyces hiroshimensis</name>
    <dbReference type="NCBI Taxonomy" id="66424"/>
    <lineage>
        <taxon>Bacteria</taxon>
        <taxon>Bacillati</taxon>
        <taxon>Actinomycetota</taxon>
        <taxon>Actinomycetes</taxon>
        <taxon>Kitasatosporales</taxon>
        <taxon>Streptomycetaceae</taxon>
        <taxon>Streptomyces</taxon>
    </lineage>
</organism>
<dbReference type="InterPro" id="IPR056506">
    <property type="entry name" value="iHD-CE"/>
</dbReference>
<dbReference type="InterPro" id="IPR052039">
    <property type="entry name" value="Caspase-related_regulators"/>
</dbReference>
<evidence type="ECO:0000259" key="2">
    <source>
        <dbReference type="Pfam" id="PF24401"/>
    </source>
</evidence>
<feature type="domain" description="wHTH-Hsp90 Na associated" evidence="3">
    <location>
        <begin position="1578"/>
        <end position="1627"/>
    </location>
</feature>
<dbReference type="EMBL" id="BMUT01000001">
    <property type="protein sequence ID" value="GGX65359.1"/>
    <property type="molecule type" value="Genomic_DNA"/>
</dbReference>
<dbReference type="InterPro" id="IPR020575">
    <property type="entry name" value="Hsp90_N"/>
</dbReference>
<dbReference type="Gene3D" id="3.30.565.10">
    <property type="entry name" value="Histidine kinase-like ATPase, C-terminal domain"/>
    <property type="match status" value="1"/>
</dbReference>
<proteinExistence type="predicted"/>